<dbReference type="GO" id="GO:0008933">
    <property type="term" value="F:peptidoglycan lytic transglycosylase activity"/>
    <property type="evidence" value="ECO:0007669"/>
    <property type="project" value="TreeGrafter"/>
</dbReference>
<dbReference type="SUPFAM" id="SSF53955">
    <property type="entry name" value="Lysozyme-like"/>
    <property type="match status" value="1"/>
</dbReference>
<dbReference type="SUPFAM" id="SSF47090">
    <property type="entry name" value="PGBD-like"/>
    <property type="match status" value="1"/>
</dbReference>
<dbReference type="InterPro" id="IPR002477">
    <property type="entry name" value="Peptidoglycan-bd-like"/>
</dbReference>
<proteinExistence type="predicted"/>
<gene>
    <name evidence="4" type="ORF">METZ01_LOCUS111630</name>
</gene>
<dbReference type="InterPro" id="IPR023346">
    <property type="entry name" value="Lysozyme-like_dom_sf"/>
</dbReference>
<feature type="domain" description="Transglycosylase SLT" evidence="3">
    <location>
        <begin position="30"/>
        <end position="225"/>
    </location>
</feature>
<dbReference type="Pfam" id="PF13406">
    <property type="entry name" value="SLT_2"/>
    <property type="match status" value="1"/>
</dbReference>
<protein>
    <submittedName>
        <fullName evidence="4">Uncharacterized protein</fullName>
    </submittedName>
</protein>
<dbReference type="PANTHER" id="PTHR30163">
    <property type="entry name" value="MEMBRANE-BOUND LYTIC MUREIN TRANSGLYCOSYLASE B"/>
    <property type="match status" value="1"/>
</dbReference>
<reference evidence="4" key="1">
    <citation type="submission" date="2018-05" db="EMBL/GenBank/DDBJ databases">
        <authorList>
            <person name="Lanie J.A."/>
            <person name="Ng W.-L."/>
            <person name="Kazmierczak K.M."/>
            <person name="Andrzejewski T.M."/>
            <person name="Davidsen T.M."/>
            <person name="Wayne K.J."/>
            <person name="Tettelin H."/>
            <person name="Glass J.I."/>
            <person name="Rusch D."/>
            <person name="Podicherti R."/>
            <person name="Tsui H.-C.T."/>
            <person name="Winkler M.E."/>
        </authorList>
    </citation>
    <scope>NUCLEOTIDE SEQUENCE</scope>
</reference>
<accession>A0A381X1W0</accession>
<dbReference type="CDD" id="cd13399">
    <property type="entry name" value="Slt35-like"/>
    <property type="match status" value="1"/>
</dbReference>
<sequence length="340" mass="38990">MFRIIFIIIFFSILFGNDTISDDLAYVMVMEKINKKTVPVDYINKVFSSKKIERHKKIPERFARPYEKKSWPEYKKLFIKESRIVAGTKFYSENKDLITRVSKKYNVDPFIVISIAGIESNYGKHYKGFTVFNSLYTQIHDMPKRAKWASKELASYIEYCYEDKIDPQSIEGSYAGAFGFGQFIPSSFNRYSVDFDKNGIRSPHAWPDVLASIANYLIKNGYIAGSSDYSKGGNIWKSVWAYNHSDNYVMAVLGLTEKIRERCSGLFSDVENRLDYIVENFDPVDSKSIADLQKTLNANGYDLEEDGKFGKNTLDAVRDAQADRDKANQMVGPTNKEVSE</sequence>
<dbReference type="InterPro" id="IPR043426">
    <property type="entry name" value="MltB-like"/>
</dbReference>
<dbReference type="Gene3D" id="1.10.101.10">
    <property type="entry name" value="PGBD-like superfamily/PGBD"/>
    <property type="match status" value="1"/>
</dbReference>
<dbReference type="PANTHER" id="PTHR30163:SF9">
    <property type="entry name" value="MEMBRANE-BOUND LYTIC MUREIN TRANSGLYCOSYLASE B"/>
    <property type="match status" value="1"/>
</dbReference>
<dbReference type="Gene3D" id="1.10.8.350">
    <property type="entry name" value="Bacterial muramidase"/>
    <property type="match status" value="1"/>
</dbReference>
<dbReference type="GO" id="GO:0009253">
    <property type="term" value="P:peptidoglycan catabolic process"/>
    <property type="evidence" value="ECO:0007669"/>
    <property type="project" value="TreeGrafter"/>
</dbReference>
<dbReference type="InterPro" id="IPR036365">
    <property type="entry name" value="PGBD-like_sf"/>
</dbReference>
<feature type="region of interest" description="Disordered" evidence="1">
    <location>
        <begin position="320"/>
        <end position="340"/>
    </location>
</feature>
<evidence type="ECO:0000259" key="2">
    <source>
        <dbReference type="Pfam" id="PF01471"/>
    </source>
</evidence>
<dbReference type="EMBL" id="UINC01013636">
    <property type="protein sequence ID" value="SVA58776.1"/>
    <property type="molecule type" value="Genomic_DNA"/>
</dbReference>
<name>A0A381X1W0_9ZZZZ</name>
<dbReference type="Pfam" id="PF01471">
    <property type="entry name" value="PG_binding_1"/>
    <property type="match status" value="1"/>
</dbReference>
<organism evidence="4">
    <name type="scientific">marine metagenome</name>
    <dbReference type="NCBI Taxonomy" id="408172"/>
    <lineage>
        <taxon>unclassified sequences</taxon>
        <taxon>metagenomes</taxon>
        <taxon>ecological metagenomes</taxon>
    </lineage>
</organism>
<dbReference type="InterPro" id="IPR031304">
    <property type="entry name" value="SLT_2"/>
</dbReference>
<dbReference type="Gene3D" id="1.10.530.10">
    <property type="match status" value="1"/>
</dbReference>
<evidence type="ECO:0000256" key="1">
    <source>
        <dbReference type="SAM" id="MobiDB-lite"/>
    </source>
</evidence>
<dbReference type="InterPro" id="IPR036366">
    <property type="entry name" value="PGBDSf"/>
</dbReference>
<evidence type="ECO:0000313" key="4">
    <source>
        <dbReference type="EMBL" id="SVA58776.1"/>
    </source>
</evidence>
<feature type="domain" description="Peptidoglycan binding-like" evidence="2">
    <location>
        <begin position="287"/>
        <end position="323"/>
    </location>
</feature>
<dbReference type="AlphaFoldDB" id="A0A381X1W0"/>
<evidence type="ECO:0000259" key="3">
    <source>
        <dbReference type="Pfam" id="PF13406"/>
    </source>
</evidence>